<dbReference type="AlphaFoldDB" id="A0A2H0RJE5"/>
<keyword evidence="4 14" id="KW-0963">Cytoplasm</keyword>
<keyword evidence="12 14" id="KW-0961">Cell wall biogenesis/degradation</keyword>
<dbReference type="EC" id="6.3.2.8" evidence="3 14"/>
<dbReference type="HAMAP" id="MF_00046">
    <property type="entry name" value="MurC"/>
    <property type="match status" value="1"/>
</dbReference>
<dbReference type="UniPathway" id="UPA00219"/>
<dbReference type="GO" id="GO:0005524">
    <property type="term" value="F:ATP binding"/>
    <property type="evidence" value="ECO:0007669"/>
    <property type="project" value="UniProtKB-UniRule"/>
</dbReference>
<evidence type="ECO:0000259" key="16">
    <source>
        <dbReference type="Pfam" id="PF02875"/>
    </source>
</evidence>
<dbReference type="InterPro" id="IPR036615">
    <property type="entry name" value="Mur_ligase_C_dom_sf"/>
</dbReference>
<keyword evidence="11 14" id="KW-0131">Cell cycle</keyword>
<name>A0A2H0RJE5_9BACT</name>
<keyword evidence="10 14" id="KW-0573">Peptidoglycan synthesis</keyword>
<dbReference type="PANTHER" id="PTHR43445">
    <property type="entry name" value="UDP-N-ACETYLMURAMATE--L-ALANINE LIGASE-RELATED"/>
    <property type="match status" value="1"/>
</dbReference>
<evidence type="ECO:0000256" key="8">
    <source>
        <dbReference type="ARBA" id="ARBA00022840"/>
    </source>
</evidence>
<evidence type="ECO:0000256" key="3">
    <source>
        <dbReference type="ARBA" id="ARBA00012211"/>
    </source>
</evidence>
<proteinExistence type="inferred from homology"/>
<protein>
    <recommendedName>
        <fullName evidence="3 14">UDP-N-acetylmuramate--L-alanine ligase</fullName>
        <ecNumber evidence="3 14">6.3.2.8</ecNumber>
    </recommendedName>
    <alternativeName>
        <fullName evidence="14">UDP-N-acetylmuramoyl-L-alanine synthetase</fullName>
    </alternativeName>
</protein>
<gene>
    <name evidence="14" type="primary">murC</name>
    <name evidence="18" type="ORF">COV07_03445</name>
</gene>
<evidence type="ECO:0000256" key="1">
    <source>
        <dbReference type="ARBA" id="ARBA00004496"/>
    </source>
</evidence>
<comment type="caution">
    <text evidence="18">The sequence shown here is derived from an EMBL/GenBank/DDBJ whole genome shotgun (WGS) entry which is preliminary data.</text>
</comment>
<feature type="domain" description="Mur ligase central" evidence="17">
    <location>
        <begin position="121"/>
        <end position="232"/>
    </location>
</feature>
<dbReference type="GO" id="GO:0005737">
    <property type="term" value="C:cytoplasm"/>
    <property type="evidence" value="ECO:0007669"/>
    <property type="project" value="UniProtKB-SubCell"/>
</dbReference>
<evidence type="ECO:0000259" key="17">
    <source>
        <dbReference type="Pfam" id="PF08245"/>
    </source>
</evidence>
<comment type="similarity">
    <text evidence="14">Belongs to the MurCDEF family.</text>
</comment>
<dbReference type="GO" id="GO:0008763">
    <property type="term" value="F:UDP-N-acetylmuramate-L-alanine ligase activity"/>
    <property type="evidence" value="ECO:0007669"/>
    <property type="project" value="UniProtKB-UniRule"/>
</dbReference>
<dbReference type="Pfam" id="PF02875">
    <property type="entry name" value="Mur_ligase_C"/>
    <property type="match status" value="1"/>
</dbReference>
<dbReference type="InterPro" id="IPR013221">
    <property type="entry name" value="Mur_ligase_cen"/>
</dbReference>
<dbReference type="SUPFAM" id="SSF53623">
    <property type="entry name" value="MurD-like peptide ligases, catalytic domain"/>
    <property type="match status" value="1"/>
</dbReference>
<accession>A0A2H0RJE5</accession>
<dbReference type="Pfam" id="PF01225">
    <property type="entry name" value="Mur_ligase"/>
    <property type="match status" value="1"/>
</dbReference>
<dbReference type="InterPro" id="IPR000713">
    <property type="entry name" value="Mur_ligase_N"/>
</dbReference>
<comment type="function">
    <text evidence="14">Cell wall formation.</text>
</comment>
<dbReference type="SUPFAM" id="SSF53244">
    <property type="entry name" value="MurD-like peptide ligases, peptide-binding domain"/>
    <property type="match status" value="1"/>
</dbReference>
<evidence type="ECO:0000256" key="7">
    <source>
        <dbReference type="ARBA" id="ARBA00022741"/>
    </source>
</evidence>
<dbReference type="Proteomes" id="UP000230833">
    <property type="component" value="Unassembled WGS sequence"/>
</dbReference>
<evidence type="ECO:0000313" key="18">
    <source>
        <dbReference type="EMBL" id="PIR46613.1"/>
    </source>
</evidence>
<evidence type="ECO:0000256" key="5">
    <source>
        <dbReference type="ARBA" id="ARBA00022598"/>
    </source>
</evidence>
<reference evidence="18 19" key="1">
    <citation type="submission" date="2017-09" db="EMBL/GenBank/DDBJ databases">
        <title>Depth-based differentiation of microbial function through sediment-hosted aquifers and enrichment of novel symbionts in the deep terrestrial subsurface.</title>
        <authorList>
            <person name="Probst A.J."/>
            <person name="Ladd B."/>
            <person name="Jarett J.K."/>
            <person name="Geller-Mcgrath D.E."/>
            <person name="Sieber C.M."/>
            <person name="Emerson J.B."/>
            <person name="Anantharaman K."/>
            <person name="Thomas B.C."/>
            <person name="Malmstrom R."/>
            <person name="Stieglmeier M."/>
            <person name="Klingl A."/>
            <person name="Woyke T."/>
            <person name="Ryan C.M."/>
            <person name="Banfield J.F."/>
        </authorList>
    </citation>
    <scope>NUCLEOTIDE SEQUENCE [LARGE SCALE GENOMIC DNA]</scope>
    <source>
        <strain evidence="18">CG10_big_fil_rev_8_21_14_0_10_45_14</strain>
    </source>
</reference>
<dbReference type="InterPro" id="IPR005758">
    <property type="entry name" value="UDP-N-AcMur_Ala_ligase_MurC"/>
</dbReference>
<dbReference type="Gene3D" id="3.40.50.720">
    <property type="entry name" value="NAD(P)-binding Rossmann-like Domain"/>
    <property type="match status" value="1"/>
</dbReference>
<dbReference type="GO" id="GO:0051301">
    <property type="term" value="P:cell division"/>
    <property type="evidence" value="ECO:0007669"/>
    <property type="project" value="UniProtKB-KW"/>
</dbReference>
<comment type="catalytic activity">
    <reaction evidence="13 14">
        <text>UDP-N-acetyl-alpha-D-muramate + L-alanine + ATP = UDP-N-acetyl-alpha-D-muramoyl-L-alanine + ADP + phosphate + H(+)</text>
        <dbReference type="Rhea" id="RHEA:23372"/>
        <dbReference type="ChEBI" id="CHEBI:15378"/>
        <dbReference type="ChEBI" id="CHEBI:30616"/>
        <dbReference type="ChEBI" id="CHEBI:43474"/>
        <dbReference type="ChEBI" id="CHEBI:57972"/>
        <dbReference type="ChEBI" id="CHEBI:70757"/>
        <dbReference type="ChEBI" id="CHEBI:83898"/>
        <dbReference type="ChEBI" id="CHEBI:456216"/>
        <dbReference type="EC" id="6.3.2.8"/>
    </reaction>
</comment>
<evidence type="ECO:0000259" key="15">
    <source>
        <dbReference type="Pfam" id="PF01225"/>
    </source>
</evidence>
<comment type="subcellular location">
    <subcellularLocation>
        <location evidence="1 14">Cytoplasm</location>
    </subcellularLocation>
</comment>
<evidence type="ECO:0000256" key="2">
    <source>
        <dbReference type="ARBA" id="ARBA00004752"/>
    </source>
</evidence>
<dbReference type="Gene3D" id="3.40.1190.10">
    <property type="entry name" value="Mur-like, catalytic domain"/>
    <property type="match status" value="1"/>
</dbReference>
<dbReference type="GO" id="GO:0008360">
    <property type="term" value="P:regulation of cell shape"/>
    <property type="evidence" value="ECO:0007669"/>
    <property type="project" value="UniProtKB-KW"/>
</dbReference>
<evidence type="ECO:0000256" key="4">
    <source>
        <dbReference type="ARBA" id="ARBA00022490"/>
    </source>
</evidence>
<feature type="domain" description="Mur ligase N-terminal catalytic" evidence="15">
    <location>
        <begin position="17"/>
        <end position="116"/>
    </location>
</feature>
<keyword evidence="8 14" id="KW-0067">ATP-binding</keyword>
<dbReference type="InterPro" id="IPR036565">
    <property type="entry name" value="Mur-like_cat_sf"/>
</dbReference>
<dbReference type="GO" id="GO:0009252">
    <property type="term" value="P:peptidoglycan biosynthetic process"/>
    <property type="evidence" value="ECO:0007669"/>
    <property type="project" value="UniProtKB-UniRule"/>
</dbReference>
<keyword evidence="5 14" id="KW-0436">Ligase</keyword>
<keyword evidence="9 14" id="KW-0133">Cell shape</keyword>
<evidence type="ECO:0000256" key="12">
    <source>
        <dbReference type="ARBA" id="ARBA00023316"/>
    </source>
</evidence>
<dbReference type="SUPFAM" id="SSF51984">
    <property type="entry name" value="MurCD N-terminal domain"/>
    <property type="match status" value="1"/>
</dbReference>
<comment type="pathway">
    <text evidence="2 14">Cell wall biogenesis; peptidoglycan biosynthesis.</text>
</comment>
<organism evidence="18 19">
    <name type="scientific">Candidatus Vogelbacteria bacterium CG10_big_fil_rev_8_21_14_0_10_45_14</name>
    <dbReference type="NCBI Taxonomy" id="1975042"/>
    <lineage>
        <taxon>Bacteria</taxon>
        <taxon>Candidatus Vogeliibacteriota</taxon>
    </lineage>
</organism>
<feature type="domain" description="Mur ligase C-terminal" evidence="16">
    <location>
        <begin position="298"/>
        <end position="429"/>
    </location>
</feature>
<sequence>MSARTEKKMKDPLSVKHIHMVGIGGIGLSALARLLKARGAIVTGSDSSESPVVSGLREVGIQVAIGHRAEQVYPDTELLIHTLATSGDNPEIVAAIRAGIPTLTYPEALGKLTEEYETIAICGTHGKTTTTAMVASALETLSPNVIVGSLINGKRTNFVKGEPDSRLLVIEACEYRRSFLNYNPKVIVLTNIDLDHLDYFHDLADIQSSFREFAEKLPEDGLLIADLENETIKPILGGLNCRVEDWRNDIPEAKALDLQILGEHNIWNAACALAVAEEYEIEETRAKKALEEFQGTWRRMEEKGTTADGVLVYDDYGHNPTEIRATLKALRAKYPKKKMTVLFQPHLYSRTKLLLADFLKCFKDADKVLITDIYAAREIPDPSISGEILAKELGKHQPEVYYVGHSRDVGESLSRHLQKGELFLTIGAGDVYKVGEAFLISEKKL</sequence>
<dbReference type="Pfam" id="PF08245">
    <property type="entry name" value="Mur_ligase_M"/>
    <property type="match status" value="1"/>
</dbReference>
<dbReference type="PANTHER" id="PTHR43445:SF3">
    <property type="entry name" value="UDP-N-ACETYLMURAMATE--L-ALANINE LIGASE"/>
    <property type="match status" value="1"/>
</dbReference>
<dbReference type="EMBL" id="PCYL01000035">
    <property type="protein sequence ID" value="PIR46613.1"/>
    <property type="molecule type" value="Genomic_DNA"/>
</dbReference>
<feature type="binding site" evidence="14">
    <location>
        <begin position="123"/>
        <end position="129"/>
    </location>
    <ligand>
        <name>ATP</name>
        <dbReference type="ChEBI" id="CHEBI:30616"/>
    </ligand>
</feature>
<dbReference type="InterPro" id="IPR050061">
    <property type="entry name" value="MurCDEF_pg_biosynth"/>
</dbReference>
<evidence type="ECO:0000256" key="11">
    <source>
        <dbReference type="ARBA" id="ARBA00023306"/>
    </source>
</evidence>
<evidence type="ECO:0000313" key="19">
    <source>
        <dbReference type="Proteomes" id="UP000230833"/>
    </source>
</evidence>
<keyword evidence="6 14" id="KW-0132">Cell division</keyword>
<evidence type="ECO:0000256" key="10">
    <source>
        <dbReference type="ARBA" id="ARBA00022984"/>
    </source>
</evidence>
<evidence type="ECO:0000256" key="13">
    <source>
        <dbReference type="ARBA" id="ARBA00047833"/>
    </source>
</evidence>
<evidence type="ECO:0000256" key="14">
    <source>
        <dbReference type="HAMAP-Rule" id="MF_00046"/>
    </source>
</evidence>
<dbReference type="Gene3D" id="3.90.190.20">
    <property type="entry name" value="Mur ligase, C-terminal domain"/>
    <property type="match status" value="1"/>
</dbReference>
<dbReference type="GO" id="GO:0071555">
    <property type="term" value="P:cell wall organization"/>
    <property type="evidence" value="ECO:0007669"/>
    <property type="project" value="UniProtKB-KW"/>
</dbReference>
<keyword evidence="7 14" id="KW-0547">Nucleotide-binding</keyword>
<evidence type="ECO:0000256" key="6">
    <source>
        <dbReference type="ARBA" id="ARBA00022618"/>
    </source>
</evidence>
<evidence type="ECO:0000256" key="9">
    <source>
        <dbReference type="ARBA" id="ARBA00022960"/>
    </source>
</evidence>
<dbReference type="InterPro" id="IPR004101">
    <property type="entry name" value="Mur_ligase_C"/>
</dbReference>